<keyword evidence="1" id="KW-0472">Membrane</keyword>
<dbReference type="PANTHER" id="PTHR31414:SF15">
    <property type="entry name" value="PLASMA MEMBRANE FUSION PROTEIN"/>
    <property type="match status" value="1"/>
</dbReference>
<evidence type="ECO:0000313" key="3">
    <source>
        <dbReference type="Proteomes" id="UP000077755"/>
    </source>
</evidence>
<gene>
    <name evidence="2" type="ORF">DCAR_0310572</name>
</gene>
<reference evidence="2" key="2">
    <citation type="submission" date="2022-03" db="EMBL/GenBank/DDBJ databases">
        <title>Draft title - Genomic analysis of global carrot germplasm unveils the trajectory of domestication and the origin of high carotenoid orange carrot.</title>
        <authorList>
            <person name="Iorizzo M."/>
            <person name="Ellison S."/>
            <person name="Senalik D."/>
            <person name="Macko-Podgorni A."/>
            <person name="Grzebelus D."/>
            <person name="Bostan H."/>
            <person name="Rolling W."/>
            <person name="Curaba J."/>
            <person name="Simon P."/>
        </authorList>
    </citation>
    <scope>NUCLEOTIDE SEQUENCE</scope>
    <source>
        <tissue evidence="2">Leaf</tissue>
    </source>
</reference>
<feature type="transmembrane region" description="Helical" evidence="1">
    <location>
        <begin position="151"/>
        <end position="175"/>
    </location>
</feature>
<dbReference type="EMBL" id="CP093345">
    <property type="protein sequence ID" value="WOG91324.1"/>
    <property type="molecule type" value="Genomic_DNA"/>
</dbReference>
<evidence type="ECO:0000256" key="1">
    <source>
        <dbReference type="SAM" id="Phobius"/>
    </source>
</evidence>
<keyword evidence="1" id="KW-1133">Transmembrane helix</keyword>
<feature type="transmembrane region" description="Helical" evidence="1">
    <location>
        <begin position="107"/>
        <end position="130"/>
    </location>
</feature>
<organism evidence="2 3">
    <name type="scientific">Daucus carota subsp. sativus</name>
    <name type="common">Carrot</name>
    <dbReference type="NCBI Taxonomy" id="79200"/>
    <lineage>
        <taxon>Eukaryota</taxon>
        <taxon>Viridiplantae</taxon>
        <taxon>Streptophyta</taxon>
        <taxon>Embryophyta</taxon>
        <taxon>Tracheophyta</taxon>
        <taxon>Spermatophyta</taxon>
        <taxon>Magnoliopsida</taxon>
        <taxon>eudicotyledons</taxon>
        <taxon>Gunneridae</taxon>
        <taxon>Pentapetalae</taxon>
        <taxon>asterids</taxon>
        <taxon>campanulids</taxon>
        <taxon>Apiales</taxon>
        <taxon>Apiaceae</taxon>
        <taxon>Apioideae</taxon>
        <taxon>Scandiceae</taxon>
        <taxon>Daucinae</taxon>
        <taxon>Daucus</taxon>
        <taxon>Daucus sect. Daucus</taxon>
    </lineage>
</organism>
<sequence length="535" mass="59151">MSVAKSNNRSLLYSHSSIFFICFFISSFSVTFSYGAPRVLPAPFSAEIHLSNSTAPSPEAASTKLILAAKRTHRRCPADGFNYYDGGWNVSDSHYLYSVAFSAAPPLLAGIIWFILFGLWLLGMIIRFCCCCCCSCCRPRRQRNIDHNRTAYTITFSLLLLFTLACIVGGIVAYVGEEKLERSVVKVTLYVLDQADVAFGNLRNLINNLLAAKKIGVDQLGLPAEVQSQIDQIGGKINYYADKLHTVSKHSTVDIWMFMRPIRRTLISVAIGLLALILLGFFIAAFGLKFLIYCLVIIGWIVVTAAFILTAMFLLIHNVVADSCVALDDWLQNPMADSAIENIIPRLDNETSQKIYSTTRKVTYGVVNVINSDIINVTNVNMPPSAGPLYYNQSGPLMPLLCNPLHPDLSDRKCLPGEVTFDDASQVWSNFVCQVSDKGICTTPGRLTPNGYNQLLVTTNISQVLYEEGPFLMSLVDSTFVINLFQSLMDNNCPGLSNYSKMTYAGLLAASILLLLSVVAWIVHGEYARQRRLAT</sequence>
<feature type="transmembrane region" description="Helical" evidence="1">
    <location>
        <begin position="265"/>
        <end position="283"/>
    </location>
</feature>
<dbReference type="Proteomes" id="UP000077755">
    <property type="component" value="Chromosome 3"/>
</dbReference>
<accession>A0AAF0WKI3</accession>
<evidence type="ECO:0000313" key="2">
    <source>
        <dbReference type="EMBL" id="WOG91324.1"/>
    </source>
</evidence>
<reference evidence="2" key="1">
    <citation type="journal article" date="2016" name="Nat. Genet.">
        <title>A high-quality carrot genome assembly provides new insights into carotenoid accumulation and asterid genome evolution.</title>
        <authorList>
            <person name="Iorizzo M."/>
            <person name="Ellison S."/>
            <person name="Senalik D."/>
            <person name="Zeng P."/>
            <person name="Satapoomin P."/>
            <person name="Huang J."/>
            <person name="Bowman M."/>
            <person name="Iovene M."/>
            <person name="Sanseverino W."/>
            <person name="Cavagnaro P."/>
            <person name="Yildiz M."/>
            <person name="Macko-Podgorni A."/>
            <person name="Moranska E."/>
            <person name="Grzebelus E."/>
            <person name="Grzebelus D."/>
            <person name="Ashrafi H."/>
            <person name="Zheng Z."/>
            <person name="Cheng S."/>
            <person name="Spooner D."/>
            <person name="Van Deynze A."/>
            <person name="Simon P."/>
        </authorList>
    </citation>
    <scope>NUCLEOTIDE SEQUENCE</scope>
    <source>
        <tissue evidence="2">Leaf</tissue>
    </source>
</reference>
<protein>
    <submittedName>
        <fullName evidence="2">Uncharacterized protein</fullName>
    </submittedName>
</protein>
<dbReference type="GO" id="GO:0009506">
    <property type="term" value="C:plasmodesma"/>
    <property type="evidence" value="ECO:0007669"/>
    <property type="project" value="TreeGrafter"/>
</dbReference>
<feature type="transmembrane region" description="Helical" evidence="1">
    <location>
        <begin position="12"/>
        <end position="34"/>
    </location>
</feature>
<dbReference type="PANTHER" id="PTHR31414">
    <property type="entry name" value="TRANSMEMBRANE PROTEIN DDB_G0292058"/>
    <property type="match status" value="1"/>
</dbReference>
<dbReference type="InterPro" id="IPR040283">
    <property type="entry name" value="DDB_G0292058-like"/>
</dbReference>
<keyword evidence="1" id="KW-0812">Transmembrane</keyword>
<feature type="transmembrane region" description="Helical" evidence="1">
    <location>
        <begin position="290"/>
        <end position="316"/>
    </location>
</feature>
<name>A0AAF0WKI3_DAUCS</name>
<dbReference type="GO" id="GO:0005886">
    <property type="term" value="C:plasma membrane"/>
    <property type="evidence" value="ECO:0007669"/>
    <property type="project" value="TreeGrafter"/>
</dbReference>
<proteinExistence type="predicted"/>
<dbReference type="AlphaFoldDB" id="A0AAF0WKI3"/>
<keyword evidence="3" id="KW-1185">Reference proteome</keyword>
<feature type="transmembrane region" description="Helical" evidence="1">
    <location>
        <begin position="502"/>
        <end position="523"/>
    </location>
</feature>